<evidence type="ECO:0000313" key="5">
    <source>
        <dbReference type="EMBL" id="MBB5223147.1"/>
    </source>
</evidence>
<dbReference type="EMBL" id="JACHFM010000003">
    <property type="protein sequence ID" value="MBB5223147.1"/>
    <property type="molecule type" value="Genomic_DNA"/>
</dbReference>
<dbReference type="EC" id="1.1.1.369" evidence="5"/>
<evidence type="ECO:0000259" key="4">
    <source>
        <dbReference type="Pfam" id="PF02894"/>
    </source>
</evidence>
<dbReference type="PANTHER" id="PTHR42840:SF3">
    <property type="entry name" value="BINDING ROSSMANN FOLD OXIDOREDUCTASE, PUTATIVE (AFU_ORTHOLOGUE AFUA_2G10240)-RELATED"/>
    <property type="match status" value="1"/>
</dbReference>
<dbReference type="Gene3D" id="3.40.50.720">
    <property type="entry name" value="NAD(P)-binding Rossmann-like Domain"/>
    <property type="match status" value="1"/>
</dbReference>
<feature type="domain" description="Gfo/Idh/MocA-like oxidoreductase N-terminal" evidence="3">
    <location>
        <begin position="3"/>
        <end position="120"/>
    </location>
</feature>
<reference evidence="5 6" key="1">
    <citation type="submission" date="2020-08" db="EMBL/GenBank/DDBJ databases">
        <title>Genomic Encyclopedia of Type Strains, Phase IV (KMG-IV): sequencing the most valuable type-strain genomes for metagenomic binning, comparative biology and taxonomic classification.</title>
        <authorList>
            <person name="Goeker M."/>
        </authorList>
    </citation>
    <scope>NUCLEOTIDE SEQUENCE [LARGE SCALE GENOMIC DNA]</scope>
    <source>
        <strain evidence="5 6">DSM 101730</strain>
    </source>
</reference>
<comment type="similarity">
    <text evidence="1">Belongs to the Gfo/Idh/MocA family.</text>
</comment>
<evidence type="ECO:0000313" key="6">
    <source>
        <dbReference type="Proteomes" id="UP000549457"/>
    </source>
</evidence>
<dbReference type="GO" id="GO:0005737">
    <property type="term" value="C:cytoplasm"/>
    <property type="evidence" value="ECO:0007669"/>
    <property type="project" value="TreeGrafter"/>
</dbReference>
<evidence type="ECO:0000256" key="2">
    <source>
        <dbReference type="ARBA" id="ARBA00023002"/>
    </source>
</evidence>
<feature type="domain" description="Gfo/Idh/MocA-like oxidoreductase C-terminal" evidence="4">
    <location>
        <begin position="161"/>
        <end position="314"/>
    </location>
</feature>
<dbReference type="GO" id="GO:0006740">
    <property type="term" value="P:NADPH regeneration"/>
    <property type="evidence" value="ECO:0007669"/>
    <property type="project" value="TreeGrafter"/>
</dbReference>
<dbReference type="EC" id="1.1.1.18" evidence="5"/>
<keyword evidence="6" id="KW-1185">Reference proteome</keyword>
<dbReference type="InterPro" id="IPR036291">
    <property type="entry name" value="NAD(P)-bd_dom_sf"/>
</dbReference>
<dbReference type="SUPFAM" id="SSF51735">
    <property type="entry name" value="NAD(P)-binding Rossmann-fold domains"/>
    <property type="match status" value="1"/>
</dbReference>
<dbReference type="InterPro" id="IPR004104">
    <property type="entry name" value="Gfo/Idh/MocA-like_OxRdtase_C"/>
</dbReference>
<gene>
    <name evidence="5" type="ORF">HNP73_003094</name>
</gene>
<comment type="caution">
    <text evidence="5">The sequence shown here is derived from an EMBL/GenBank/DDBJ whole genome shotgun (WGS) entry which is preliminary data.</text>
</comment>
<dbReference type="GO" id="GO:0050112">
    <property type="term" value="F:inositol 2-dehydrogenase (NAD+) activity"/>
    <property type="evidence" value="ECO:0007669"/>
    <property type="project" value="UniProtKB-EC"/>
</dbReference>
<evidence type="ECO:0000259" key="3">
    <source>
        <dbReference type="Pfam" id="PF01408"/>
    </source>
</evidence>
<protein>
    <submittedName>
        <fullName evidence="5">Myo-inositol 2-dehydrogenase/D-chiro-inositol 1-dehydrogenase</fullName>
        <ecNumber evidence="5">1.1.1.18</ecNumber>
        <ecNumber evidence="5">1.1.1.369</ecNumber>
    </submittedName>
</protein>
<dbReference type="Pfam" id="PF01408">
    <property type="entry name" value="GFO_IDH_MocA"/>
    <property type="match status" value="1"/>
</dbReference>
<name>A0A840SMC9_9RHOB</name>
<dbReference type="RefSeq" id="WP_184151493.1">
    <property type="nucleotide sequence ID" value="NZ_JACHFM010000003.1"/>
</dbReference>
<dbReference type="GO" id="GO:0000166">
    <property type="term" value="F:nucleotide binding"/>
    <property type="evidence" value="ECO:0007669"/>
    <property type="project" value="InterPro"/>
</dbReference>
<accession>A0A840SMC9</accession>
<dbReference type="InterPro" id="IPR000683">
    <property type="entry name" value="Gfo/Idh/MocA-like_OxRdtase_N"/>
</dbReference>
<dbReference type="SUPFAM" id="SSF55347">
    <property type="entry name" value="Glyceraldehyde-3-phosphate dehydrogenase-like, C-terminal domain"/>
    <property type="match status" value="1"/>
</dbReference>
<dbReference type="Gene3D" id="3.30.360.10">
    <property type="entry name" value="Dihydrodipicolinate Reductase, domain 2"/>
    <property type="match status" value="1"/>
</dbReference>
<organism evidence="5 6">
    <name type="scientific">Amaricoccus macauensis</name>
    <dbReference type="NCBI Taxonomy" id="57001"/>
    <lineage>
        <taxon>Bacteria</taxon>
        <taxon>Pseudomonadati</taxon>
        <taxon>Pseudomonadota</taxon>
        <taxon>Alphaproteobacteria</taxon>
        <taxon>Rhodobacterales</taxon>
        <taxon>Paracoccaceae</taxon>
        <taxon>Amaricoccus</taxon>
    </lineage>
</organism>
<dbReference type="PANTHER" id="PTHR42840">
    <property type="entry name" value="NAD(P)-BINDING ROSSMANN-FOLD SUPERFAMILY PROTEIN-RELATED"/>
    <property type="match status" value="1"/>
</dbReference>
<proteinExistence type="inferred from homology"/>
<keyword evidence="2 5" id="KW-0560">Oxidoreductase</keyword>
<dbReference type="Proteomes" id="UP000549457">
    <property type="component" value="Unassembled WGS sequence"/>
</dbReference>
<dbReference type="Pfam" id="PF02894">
    <property type="entry name" value="GFO_IDH_MocA_C"/>
    <property type="match status" value="1"/>
</dbReference>
<evidence type="ECO:0000256" key="1">
    <source>
        <dbReference type="ARBA" id="ARBA00010928"/>
    </source>
</evidence>
<dbReference type="AlphaFoldDB" id="A0A840SMC9"/>
<sequence length="324" mass="34434">MSLRVGVIGTGVMGAEHARILCEETRGAHLAAVADTDPGRAAAVADGAAVFTDPLELIAAKGVDAVVIASPDVTHGTLAHACLERGKPVLCEKPLAATTAEALALVEAEVALGRRLIQVGYMRRFDPAYGEMREARLNGAIGAPVLLHNIHRNAQAPEWFTGAMALTNSFVHEIDISRWLLGSEMLRADIVAGPGGEPLMVTMTTDKGEIVSTEVFINAAYGYHVHAELVGRSGTVAMAAPALTATNRAGTHGHGWPNDWVPRFREAYRRQMRAFVRSVERGEPAGASAWDGYVASAIAEQLAQAFAEGRSAELRLVPAADLYR</sequence>